<gene>
    <name evidence="2" type="ORF">FAZ19_09155</name>
</gene>
<sequence>MKILLLLSLLSMMLSCIRQGNSGQIKDRLADSSVSSHVSPLLSQVVKSDTADVKPNRPDMDPNLQVSLEKIITDTVEFVDFNDDGDYFLCSVKKGRRKFSLVYDLISDRKMDFLRGDTLEIKWKRDSIRLAGDEESLDFANWLTEVRKLKDGKTAMFRRSYSKPLKYWYATDTKYTDSYQDYLYHLMEYYIANSKLELVNLYSERQQNTEFGYSIEEQERNGRYYTVLGLSNDMGEHFTVIQWLYIDTENRTLYEYDLANDKLIEFP</sequence>
<protein>
    <submittedName>
        <fullName evidence="2">Uncharacterized protein</fullName>
    </submittedName>
</protein>
<feature type="chain" id="PRO_5020702308" evidence="1">
    <location>
        <begin position="21"/>
        <end position="267"/>
    </location>
</feature>
<dbReference type="EMBL" id="SUKA01000002">
    <property type="protein sequence ID" value="TJY67050.1"/>
    <property type="molecule type" value="Genomic_DNA"/>
</dbReference>
<organism evidence="2 3">
    <name type="scientific">Sphingobacterium alkalisoli</name>
    <dbReference type="NCBI Taxonomy" id="1874115"/>
    <lineage>
        <taxon>Bacteria</taxon>
        <taxon>Pseudomonadati</taxon>
        <taxon>Bacteroidota</taxon>
        <taxon>Sphingobacteriia</taxon>
        <taxon>Sphingobacteriales</taxon>
        <taxon>Sphingobacteriaceae</taxon>
        <taxon>Sphingobacterium</taxon>
    </lineage>
</organism>
<reference evidence="2 3" key="1">
    <citation type="submission" date="2019-04" db="EMBL/GenBank/DDBJ databases">
        <title>Sphingobacterium olei sp. nov., isolated from oil-contaminated soil.</title>
        <authorList>
            <person name="Liu B."/>
        </authorList>
    </citation>
    <scope>NUCLEOTIDE SEQUENCE [LARGE SCALE GENOMIC DNA]</scope>
    <source>
        <strain evidence="2 3">Y3L14</strain>
    </source>
</reference>
<evidence type="ECO:0000256" key="1">
    <source>
        <dbReference type="SAM" id="SignalP"/>
    </source>
</evidence>
<dbReference type="PROSITE" id="PS51257">
    <property type="entry name" value="PROKAR_LIPOPROTEIN"/>
    <property type="match status" value="1"/>
</dbReference>
<dbReference type="OrthoDB" id="770076at2"/>
<accession>A0A4U0H5R3</accession>
<dbReference type="AlphaFoldDB" id="A0A4U0H5R3"/>
<evidence type="ECO:0000313" key="3">
    <source>
        <dbReference type="Proteomes" id="UP000309872"/>
    </source>
</evidence>
<keyword evidence="3" id="KW-1185">Reference proteome</keyword>
<name>A0A4U0H5R3_9SPHI</name>
<proteinExistence type="predicted"/>
<keyword evidence="1" id="KW-0732">Signal</keyword>
<evidence type="ECO:0000313" key="2">
    <source>
        <dbReference type="EMBL" id="TJY67050.1"/>
    </source>
</evidence>
<dbReference type="RefSeq" id="WP_136820398.1">
    <property type="nucleotide sequence ID" value="NZ_BMJX01000002.1"/>
</dbReference>
<feature type="signal peptide" evidence="1">
    <location>
        <begin position="1"/>
        <end position="20"/>
    </location>
</feature>
<comment type="caution">
    <text evidence="2">The sequence shown here is derived from an EMBL/GenBank/DDBJ whole genome shotgun (WGS) entry which is preliminary data.</text>
</comment>
<dbReference type="Proteomes" id="UP000309872">
    <property type="component" value="Unassembled WGS sequence"/>
</dbReference>